<comment type="caution">
    <text evidence="3">The sequence shown here is derived from an EMBL/GenBank/DDBJ whole genome shotgun (WGS) entry which is preliminary data.</text>
</comment>
<dbReference type="Pfam" id="PF24645">
    <property type="entry name" value="DUF7639"/>
    <property type="match status" value="1"/>
</dbReference>
<proteinExistence type="predicted"/>
<evidence type="ECO:0000259" key="1">
    <source>
        <dbReference type="Pfam" id="PF24644"/>
    </source>
</evidence>
<accession>A0ABW3UG58</accession>
<dbReference type="Proteomes" id="UP001597180">
    <property type="component" value="Unassembled WGS sequence"/>
</dbReference>
<sequence>MKKIQRTKTIEGTSIPGIIHNGGHYFYINVDIYEDGMTNCWELVDLKGLESKINSNWLTPVVPIGDTISIHGLGSYRIDEANWKFNKKSYYKHIKETIKVLNPEFVNIYEISNREKTLSETRRIVHSPRATDFYVENEMFYQTAEGNGFFIFMKYEGKHYLVNLIAYKNGLVVIYHLPNEVQYRVKEIGPLFENGTFFTTYDNPIPITLSDLGEVILSKPLYAANIEEKYKELMDIYKKLNGEKSSLEACREAYYSYLENPSEFYRENLRKKYELVPEHERRYLGDMDSKDSDYRRILYRPNVKREV</sequence>
<reference evidence="4" key="1">
    <citation type="journal article" date="2019" name="Int. J. Syst. Evol. Microbiol.">
        <title>The Global Catalogue of Microorganisms (GCM) 10K type strain sequencing project: providing services to taxonomists for standard genome sequencing and annotation.</title>
        <authorList>
            <consortium name="The Broad Institute Genomics Platform"/>
            <consortium name="The Broad Institute Genome Sequencing Center for Infectious Disease"/>
            <person name="Wu L."/>
            <person name="Ma J."/>
        </authorList>
    </citation>
    <scope>NUCLEOTIDE SEQUENCE [LARGE SCALE GENOMIC DNA]</scope>
    <source>
        <strain evidence="4">CCUG 53270</strain>
    </source>
</reference>
<gene>
    <name evidence="3" type="ORF">ACFQ4B_02010</name>
</gene>
<dbReference type="InterPro" id="IPR056056">
    <property type="entry name" value="DUF7639"/>
</dbReference>
<dbReference type="RefSeq" id="WP_345591168.1">
    <property type="nucleotide sequence ID" value="NZ_BAABJG010000027.1"/>
</dbReference>
<name>A0ABW3UG58_9BACL</name>
<dbReference type="EMBL" id="JBHTLU010000007">
    <property type="protein sequence ID" value="MFD1218881.1"/>
    <property type="molecule type" value="Genomic_DNA"/>
</dbReference>
<evidence type="ECO:0000259" key="2">
    <source>
        <dbReference type="Pfam" id="PF24645"/>
    </source>
</evidence>
<dbReference type="Pfam" id="PF24644">
    <property type="entry name" value="DUF7638"/>
    <property type="match status" value="2"/>
</dbReference>
<organism evidence="3 4">
    <name type="scientific">Paenibacillus vulneris</name>
    <dbReference type="NCBI Taxonomy" id="1133364"/>
    <lineage>
        <taxon>Bacteria</taxon>
        <taxon>Bacillati</taxon>
        <taxon>Bacillota</taxon>
        <taxon>Bacilli</taxon>
        <taxon>Bacillales</taxon>
        <taxon>Paenibacillaceae</taxon>
        <taxon>Paenibacillus</taxon>
    </lineage>
</organism>
<feature type="domain" description="DUF7638" evidence="1">
    <location>
        <begin position="137"/>
        <end position="243"/>
    </location>
</feature>
<feature type="domain" description="DUF7638" evidence="1">
    <location>
        <begin position="3"/>
        <end position="104"/>
    </location>
</feature>
<keyword evidence="4" id="KW-1185">Reference proteome</keyword>
<evidence type="ECO:0008006" key="5">
    <source>
        <dbReference type="Google" id="ProtNLM"/>
    </source>
</evidence>
<evidence type="ECO:0000313" key="3">
    <source>
        <dbReference type="EMBL" id="MFD1218881.1"/>
    </source>
</evidence>
<feature type="domain" description="DUF7639" evidence="2">
    <location>
        <begin position="246"/>
        <end position="301"/>
    </location>
</feature>
<evidence type="ECO:0000313" key="4">
    <source>
        <dbReference type="Proteomes" id="UP001597180"/>
    </source>
</evidence>
<protein>
    <recommendedName>
        <fullName evidence="5">DUF4384 domain-containing protein</fullName>
    </recommendedName>
</protein>
<dbReference type="InterPro" id="IPR056055">
    <property type="entry name" value="DUF7638"/>
</dbReference>